<gene>
    <name evidence="6" type="ORF">ACFSJ0_50835</name>
</gene>
<dbReference type="InterPro" id="IPR050109">
    <property type="entry name" value="HTH-type_TetR-like_transc_reg"/>
</dbReference>
<dbReference type="Pfam" id="PF00440">
    <property type="entry name" value="TetR_N"/>
    <property type="match status" value="1"/>
</dbReference>
<accession>A0ABW4GTF4</accession>
<dbReference type="PANTHER" id="PTHR30055">
    <property type="entry name" value="HTH-TYPE TRANSCRIPTIONAL REGULATOR RUTR"/>
    <property type="match status" value="1"/>
</dbReference>
<proteinExistence type="predicted"/>
<feature type="DNA-binding region" description="H-T-H motif" evidence="4">
    <location>
        <begin position="32"/>
        <end position="51"/>
    </location>
</feature>
<dbReference type="PROSITE" id="PS50977">
    <property type="entry name" value="HTH_TETR_2"/>
    <property type="match status" value="1"/>
</dbReference>
<organism evidence="6 7">
    <name type="scientific">Nonomuraea guangzhouensis</name>
    <dbReference type="NCBI Taxonomy" id="1291555"/>
    <lineage>
        <taxon>Bacteria</taxon>
        <taxon>Bacillati</taxon>
        <taxon>Actinomycetota</taxon>
        <taxon>Actinomycetes</taxon>
        <taxon>Streptosporangiales</taxon>
        <taxon>Streptosporangiaceae</taxon>
        <taxon>Nonomuraea</taxon>
    </lineage>
</organism>
<dbReference type="RefSeq" id="WP_219534135.1">
    <property type="nucleotide sequence ID" value="NZ_JAHKRM010000020.1"/>
</dbReference>
<name>A0ABW4GTF4_9ACTN</name>
<evidence type="ECO:0000313" key="6">
    <source>
        <dbReference type="EMBL" id="MFD1545416.1"/>
    </source>
</evidence>
<sequence>MLGRPSEAADRADRILDAAAELTVRLGFRKVTIDDIAQRAGIGKGTVYLHWRTKQQLFEAVFVREAVIYIETLLGELRRDPSVVLPHRMISTLFLVVNRRPVLRALLTGNLPLLQGRMAERATRGNELLATARFHEVMLRHGLFRDDVEHLMYGLMATQTGFYLLDTLAPVPDEPDLEAKAGALAHIVRHAYEPAVPPGPQVIAAAAAEIITIYDSLIPPYRELLYGTHPTRQD</sequence>
<comment type="caution">
    <text evidence="6">The sequence shown here is derived from an EMBL/GenBank/DDBJ whole genome shotgun (WGS) entry which is preliminary data.</text>
</comment>
<keyword evidence="1" id="KW-0805">Transcription regulation</keyword>
<evidence type="ECO:0000256" key="4">
    <source>
        <dbReference type="PROSITE-ProRule" id="PRU00335"/>
    </source>
</evidence>
<dbReference type="InterPro" id="IPR001647">
    <property type="entry name" value="HTH_TetR"/>
</dbReference>
<protein>
    <submittedName>
        <fullName evidence="6">TetR/AcrR family transcriptional regulator</fullName>
    </submittedName>
</protein>
<dbReference type="PROSITE" id="PS01081">
    <property type="entry name" value="HTH_TETR_1"/>
    <property type="match status" value="1"/>
</dbReference>
<dbReference type="EMBL" id="JBHUCM010000048">
    <property type="protein sequence ID" value="MFD1545416.1"/>
    <property type="molecule type" value="Genomic_DNA"/>
</dbReference>
<feature type="domain" description="HTH tetR-type" evidence="5">
    <location>
        <begin position="9"/>
        <end position="69"/>
    </location>
</feature>
<keyword evidence="3" id="KW-0804">Transcription</keyword>
<dbReference type="Proteomes" id="UP001597097">
    <property type="component" value="Unassembled WGS sequence"/>
</dbReference>
<keyword evidence="2 4" id="KW-0238">DNA-binding</keyword>
<evidence type="ECO:0000256" key="3">
    <source>
        <dbReference type="ARBA" id="ARBA00023163"/>
    </source>
</evidence>
<reference evidence="7" key="1">
    <citation type="journal article" date="2019" name="Int. J. Syst. Evol. Microbiol.">
        <title>The Global Catalogue of Microorganisms (GCM) 10K type strain sequencing project: providing services to taxonomists for standard genome sequencing and annotation.</title>
        <authorList>
            <consortium name="The Broad Institute Genomics Platform"/>
            <consortium name="The Broad Institute Genome Sequencing Center for Infectious Disease"/>
            <person name="Wu L."/>
            <person name="Ma J."/>
        </authorList>
    </citation>
    <scope>NUCLEOTIDE SEQUENCE [LARGE SCALE GENOMIC DNA]</scope>
    <source>
        <strain evidence="7">CGMCC 1.15399</strain>
    </source>
</reference>
<evidence type="ECO:0000256" key="2">
    <source>
        <dbReference type="ARBA" id="ARBA00023125"/>
    </source>
</evidence>
<dbReference type="InterPro" id="IPR023772">
    <property type="entry name" value="DNA-bd_HTH_TetR-type_CS"/>
</dbReference>
<evidence type="ECO:0000313" key="7">
    <source>
        <dbReference type="Proteomes" id="UP001597097"/>
    </source>
</evidence>
<evidence type="ECO:0000256" key="1">
    <source>
        <dbReference type="ARBA" id="ARBA00023015"/>
    </source>
</evidence>
<dbReference type="PANTHER" id="PTHR30055:SF234">
    <property type="entry name" value="HTH-TYPE TRANSCRIPTIONAL REGULATOR BETI"/>
    <property type="match status" value="1"/>
</dbReference>
<keyword evidence="7" id="KW-1185">Reference proteome</keyword>
<evidence type="ECO:0000259" key="5">
    <source>
        <dbReference type="PROSITE" id="PS50977"/>
    </source>
</evidence>